<name>A0ABV0RYF4_9TELE</name>
<protein>
    <submittedName>
        <fullName evidence="2">Uncharacterized protein</fullName>
    </submittedName>
</protein>
<sequence length="132" mass="14633">SPVDGRLFLAYPRDSNSAAFPQSFDKLQILEDGGSDIRFIHDPYATTFGGFSKVTNFFRAALRPPETSVTRTNQGPGLPSQPDNEPGFELITCHINELTMKLDLQTVLREAEAIYLQFVCCKVSKGSHPVIQ</sequence>
<evidence type="ECO:0000313" key="3">
    <source>
        <dbReference type="Proteomes" id="UP001434883"/>
    </source>
</evidence>
<accession>A0ABV0RYF4</accession>
<feature type="non-terminal residue" evidence="2">
    <location>
        <position position="1"/>
    </location>
</feature>
<dbReference type="Proteomes" id="UP001434883">
    <property type="component" value="Unassembled WGS sequence"/>
</dbReference>
<gene>
    <name evidence="2" type="ORF">XENOCAPTIV_012419</name>
</gene>
<organism evidence="2 3">
    <name type="scientific">Xenoophorus captivus</name>
    <dbReference type="NCBI Taxonomy" id="1517983"/>
    <lineage>
        <taxon>Eukaryota</taxon>
        <taxon>Metazoa</taxon>
        <taxon>Chordata</taxon>
        <taxon>Craniata</taxon>
        <taxon>Vertebrata</taxon>
        <taxon>Euteleostomi</taxon>
        <taxon>Actinopterygii</taxon>
        <taxon>Neopterygii</taxon>
        <taxon>Teleostei</taxon>
        <taxon>Neoteleostei</taxon>
        <taxon>Acanthomorphata</taxon>
        <taxon>Ovalentaria</taxon>
        <taxon>Atherinomorphae</taxon>
        <taxon>Cyprinodontiformes</taxon>
        <taxon>Goodeidae</taxon>
        <taxon>Xenoophorus</taxon>
    </lineage>
</organism>
<feature type="region of interest" description="Disordered" evidence="1">
    <location>
        <begin position="65"/>
        <end position="85"/>
    </location>
</feature>
<evidence type="ECO:0000313" key="2">
    <source>
        <dbReference type="EMBL" id="MEQ2213287.1"/>
    </source>
</evidence>
<comment type="caution">
    <text evidence="2">The sequence shown here is derived from an EMBL/GenBank/DDBJ whole genome shotgun (WGS) entry which is preliminary data.</text>
</comment>
<proteinExistence type="predicted"/>
<dbReference type="EMBL" id="JAHRIN010061432">
    <property type="protein sequence ID" value="MEQ2213287.1"/>
    <property type="molecule type" value="Genomic_DNA"/>
</dbReference>
<evidence type="ECO:0000256" key="1">
    <source>
        <dbReference type="SAM" id="MobiDB-lite"/>
    </source>
</evidence>
<reference evidence="2 3" key="1">
    <citation type="submission" date="2021-06" db="EMBL/GenBank/DDBJ databases">
        <authorList>
            <person name="Palmer J.M."/>
        </authorList>
    </citation>
    <scope>NUCLEOTIDE SEQUENCE [LARGE SCALE GENOMIC DNA]</scope>
    <source>
        <strain evidence="2 3">XC_2019</strain>
        <tissue evidence="2">Muscle</tissue>
    </source>
</reference>
<keyword evidence="3" id="KW-1185">Reference proteome</keyword>